<proteinExistence type="predicted"/>
<evidence type="ECO:0000313" key="3">
    <source>
        <dbReference type="Proteomes" id="UP001556367"/>
    </source>
</evidence>
<organism evidence="2 3">
    <name type="scientific">Hohenbuehelia grisea</name>
    <dbReference type="NCBI Taxonomy" id="104357"/>
    <lineage>
        <taxon>Eukaryota</taxon>
        <taxon>Fungi</taxon>
        <taxon>Dikarya</taxon>
        <taxon>Basidiomycota</taxon>
        <taxon>Agaricomycotina</taxon>
        <taxon>Agaricomycetes</taxon>
        <taxon>Agaricomycetidae</taxon>
        <taxon>Agaricales</taxon>
        <taxon>Pleurotineae</taxon>
        <taxon>Pleurotaceae</taxon>
        <taxon>Hohenbuehelia</taxon>
    </lineage>
</organism>
<dbReference type="Proteomes" id="UP001556367">
    <property type="component" value="Unassembled WGS sequence"/>
</dbReference>
<reference evidence="3" key="1">
    <citation type="submission" date="2024-06" db="EMBL/GenBank/DDBJ databases">
        <title>Multi-omics analyses provide insights into the biosynthesis of the anticancer antibiotic pleurotin in Hohenbuehelia grisea.</title>
        <authorList>
            <person name="Weaver J.A."/>
            <person name="Alberti F."/>
        </authorList>
    </citation>
    <scope>NUCLEOTIDE SEQUENCE [LARGE SCALE GENOMIC DNA]</scope>
    <source>
        <strain evidence="3">T-177</strain>
    </source>
</reference>
<feature type="region of interest" description="Disordered" evidence="1">
    <location>
        <begin position="55"/>
        <end position="95"/>
    </location>
</feature>
<gene>
    <name evidence="2" type="ORF">HGRIS_007135</name>
</gene>
<feature type="compositionally biased region" description="Pro residues" evidence="1">
    <location>
        <begin position="84"/>
        <end position="95"/>
    </location>
</feature>
<name>A0ABR3JBP5_9AGAR</name>
<keyword evidence="3" id="KW-1185">Reference proteome</keyword>
<feature type="compositionally biased region" description="Low complexity" evidence="1">
    <location>
        <begin position="55"/>
        <end position="83"/>
    </location>
</feature>
<evidence type="ECO:0000313" key="2">
    <source>
        <dbReference type="EMBL" id="KAL0952920.1"/>
    </source>
</evidence>
<evidence type="ECO:0000256" key="1">
    <source>
        <dbReference type="SAM" id="MobiDB-lite"/>
    </source>
</evidence>
<comment type="caution">
    <text evidence="2">The sequence shown here is derived from an EMBL/GenBank/DDBJ whole genome shotgun (WGS) entry which is preliminary data.</text>
</comment>
<dbReference type="EMBL" id="JASNQZ010000010">
    <property type="protein sequence ID" value="KAL0952920.1"/>
    <property type="molecule type" value="Genomic_DNA"/>
</dbReference>
<accession>A0ABR3JBP5</accession>
<sequence>MDDFTSILALTESQGLETTLIIPADDWGGSQDDLDPLMMLTPLNLRRRFSRTSRSFTNPSFTRLPAHSSSSNLAQSHSSSAHHPPSPPPRHLYLDAPPPILLVEDANTSRLTYLLCYVM</sequence>
<protein>
    <submittedName>
        <fullName evidence="2">Uncharacterized protein</fullName>
    </submittedName>
</protein>